<dbReference type="EMBL" id="JAAOAV010000147">
    <property type="protein sequence ID" value="KAF5594354.1"/>
    <property type="molecule type" value="Genomic_DNA"/>
</dbReference>
<comment type="caution">
    <text evidence="1">The sequence shown here is derived from an EMBL/GenBank/DDBJ whole genome shotgun (WGS) entry which is preliminary data.</text>
</comment>
<protein>
    <submittedName>
        <fullName evidence="1">Uncharacterized protein</fullName>
    </submittedName>
</protein>
<gene>
    <name evidence="1" type="ORF">FSUBG_9456</name>
</gene>
<dbReference type="GeneID" id="59322689"/>
<organism evidence="1 2">
    <name type="scientific">Gibberella subglutinans</name>
    <name type="common">Fusarium subglutinans</name>
    <dbReference type="NCBI Taxonomy" id="42677"/>
    <lineage>
        <taxon>Eukaryota</taxon>
        <taxon>Fungi</taxon>
        <taxon>Dikarya</taxon>
        <taxon>Ascomycota</taxon>
        <taxon>Pezizomycotina</taxon>
        <taxon>Sordariomycetes</taxon>
        <taxon>Hypocreomycetidae</taxon>
        <taxon>Hypocreales</taxon>
        <taxon>Nectriaceae</taxon>
        <taxon>Fusarium</taxon>
        <taxon>Fusarium fujikuroi species complex</taxon>
    </lineage>
</organism>
<proteinExistence type="predicted"/>
<reference evidence="1 2" key="1">
    <citation type="submission" date="2020-05" db="EMBL/GenBank/DDBJ databases">
        <title>Identification and distribution of gene clusters putatively required for synthesis of sphingolipid metabolism inhibitors in phylogenetically diverse species of the filamentous fungus Fusarium.</title>
        <authorList>
            <person name="Kim H.-S."/>
            <person name="Busman M."/>
            <person name="Brown D.W."/>
            <person name="Divon H."/>
            <person name="Uhlig S."/>
            <person name="Proctor R.H."/>
        </authorList>
    </citation>
    <scope>NUCLEOTIDE SEQUENCE [LARGE SCALE GENOMIC DNA]</scope>
    <source>
        <strain evidence="1 2">NRRL 66333</strain>
    </source>
</reference>
<evidence type="ECO:0000313" key="1">
    <source>
        <dbReference type="EMBL" id="KAF5594354.1"/>
    </source>
</evidence>
<dbReference type="Proteomes" id="UP000547976">
    <property type="component" value="Unassembled WGS sequence"/>
</dbReference>
<name>A0A8H5PCX6_GIBSU</name>
<keyword evidence="2" id="KW-1185">Reference proteome</keyword>
<evidence type="ECO:0000313" key="2">
    <source>
        <dbReference type="Proteomes" id="UP000547976"/>
    </source>
</evidence>
<sequence>MASSQASGQRLWSDSFSTLPSEINIQVLQYLSLHDIRPAIVSSLILLRTLESNRQYILGPHLPRLLLTYGDVSSLRLAAAAMHLRRLHSKHEGNTITVLEKEVEPVLDSILRWNARTTEEMGDIRFYMLIAAQELLPEIIGAFTMGPWDIHQGQFHYQRGGSLWQDIAPLGLRKVFIDGFLRFDCYRSIFYHKDQELLQNRAGIKDAFLDSFPKFPRFDDKILRMYPHLILGKIRRRYNQMLIDINYLGARHFLGIVWSPGVWNDVLPIVRSVDYRNCTGTQRAYFLYRLALQGYPKLAFFEQLSLEKLSDTMMEEFEQLVTSNPEGLEAWATDKSHYNNIQRHFTLWSSNSQEQDGDTL</sequence>
<dbReference type="AlphaFoldDB" id="A0A8H5PCX6"/>
<dbReference type="OrthoDB" id="5067136at2759"/>
<accession>A0A8H5PCX6</accession>
<dbReference type="RefSeq" id="XP_036535033.1">
    <property type="nucleotide sequence ID" value="XM_036687971.1"/>
</dbReference>